<protein>
    <submittedName>
        <fullName evidence="1">Uncharacterized protein</fullName>
    </submittedName>
</protein>
<comment type="caution">
    <text evidence="1">The sequence shown here is derived from an EMBL/GenBank/DDBJ whole genome shotgun (WGS) entry which is preliminary data.</text>
</comment>
<proteinExistence type="predicted"/>
<name>A0A4R7PKZ7_9FLAO</name>
<sequence>MQCTYEDKELLIKLYKKSITQTHCIVDVHKTFLKTGVSFLTIVSKTAKFVNKCAN</sequence>
<reference evidence="1 2" key="1">
    <citation type="submission" date="2019-03" db="EMBL/GenBank/DDBJ databases">
        <title>Genomic Encyclopedia of Archaeal and Bacterial Type Strains, Phase II (KMG-II): from individual species to whole genera.</title>
        <authorList>
            <person name="Goeker M."/>
        </authorList>
    </citation>
    <scope>NUCLEOTIDE SEQUENCE [LARGE SCALE GENOMIC DNA]</scope>
    <source>
        <strain evidence="1 2">DSM 28135</strain>
    </source>
</reference>
<dbReference type="AlphaFoldDB" id="A0A4R7PKZ7"/>
<accession>A0A4R7PKZ7</accession>
<dbReference type="EMBL" id="SOBW01000009">
    <property type="protein sequence ID" value="TDU34481.1"/>
    <property type="molecule type" value="Genomic_DNA"/>
</dbReference>
<organism evidence="1 2">
    <name type="scientific">Gelidibacter sediminis</name>
    <dbReference type="NCBI Taxonomy" id="1608710"/>
    <lineage>
        <taxon>Bacteria</taxon>
        <taxon>Pseudomonadati</taxon>
        <taxon>Bacteroidota</taxon>
        <taxon>Flavobacteriia</taxon>
        <taxon>Flavobacteriales</taxon>
        <taxon>Flavobacteriaceae</taxon>
        <taxon>Gelidibacter</taxon>
    </lineage>
</organism>
<keyword evidence="2" id="KW-1185">Reference proteome</keyword>
<evidence type="ECO:0000313" key="2">
    <source>
        <dbReference type="Proteomes" id="UP000294689"/>
    </source>
</evidence>
<dbReference type="Proteomes" id="UP000294689">
    <property type="component" value="Unassembled WGS sequence"/>
</dbReference>
<evidence type="ECO:0000313" key="1">
    <source>
        <dbReference type="EMBL" id="TDU34481.1"/>
    </source>
</evidence>
<gene>
    <name evidence="1" type="ORF">BXY82_2806</name>
</gene>